<dbReference type="Gene3D" id="3.30.70.1240">
    <property type="entry name" value="DOPA-like domains"/>
    <property type="match status" value="1"/>
</dbReference>
<protein>
    <recommendedName>
        <fullName evidence="3">DOPA 4,5-dioxygenase</fullName>
    </recommendedName>
</protein>
<dbReference type="Pfam" id="PF08883">
    <property type="entry name" value="DOPA_dioxygen"/>
    <property type="match status" value="1"/>
</dbReference>
<proteinExistence type="predicted"/>
<evidence type="ECO:0008006" key="3">
    <source>
        <dbReference type="Google" id="ProtNLM"/>
    </source>
</evidence>
<sequence length="223" mass="25149">MSKNVEHIIVPLRSPEVSRLSEEAGFMMLLIRLGYRAPVGGATYTVRGDSLIASPSCVNIRRATADSASRWLAIGNFSRRGRKKNLFMAGAARLVPQPSDGPKFPSPIQSYDVHIYFFQKDDANRETARCLRDECIEKFPDLNIYKFWEEPIGPHPTGMFEVDLKTPDQFTRFVPWIQVNRRMLSVLVHPNTGYPLLDHTVHAIWIGEKVPLITSRLPASATG</sequence>
<dbReference type="InterPro" id="IPR023389">
    <property type="entry name" value="DOPA-like_sf"/>
</dbReference>
<evidence type="ECO:0000313" key="1">
    <source>
        <dbReference type="EMBL" id="KAL2642107.1"/>
    </source>
</evidence>
<organism evidence="1 2">
    <name type="scientific">Riccia fluitans</name>
    <dbReference type="NCBI Taxonomy" id="41844"/>
    <lineage>
        <taxon>Eukaryota</taxon>
        <taxon>Viridiplantae</taxon>
        <taxon>Streptophyta</taxon>
        <taxon>Embryophyta</taxon>
        <taxon>Marchantiophyta</taxon>
        <taxon>Marchantiopsida</taxon>
        <taxon>Marchantiidae</taxon>
        <taxon>Marchantiales</taxon>
        <taxon>Ricciaceae</taxon>
        <taxon>Riccia</taxon>
    </lineage>
</organism>
<dbReference type="PANTHER" id="PTHR36423">
    <property type="entry name" value="AFR070WP"/>
    <property type="match status" value="1"/>
</dbReference>
<dbReference type="AlphaFoldDB" id="A0ABD1Z708"/>
<dbReference type="InterPro" id="IPR014980">
    <property type="entry name" value="DOPA_dioxygen"/>
</dbReference>
<reference evidence="1 2" key="1">
    <citation type="submission" date="2024-09" db="EMBL/GenBank/DDBJ databases">
        <title>Chromosome-scale assembly of Riccia fluitans.</title>
        <authorList>
            <person name="Paukszto L."/>
            <person name="Sawicki J."/>
            <person name="Karawczyk K."/>
            <person name="Piernik-Szablinska J."/>
            <person name="Szczecinska M."/>
            <person name="Mazdziarz M."/>
        </authorList>
    </citation>
    <scope>NUCLEOTIDE SEQUENCE [LARGE SCALE GENOMIC DNA]</scope>
    <source>
        <strain evidence="1">Rf_01</strain>
        <tissue evidence="1">Aerial parts of the thallus</tissue>
    </source>
</reference>
<dbReference type="Proteomes" id="UP001605036">
    <property type="component" value="Unassembled WGS sequence"/>
</dbReference>
<accession>A0ABD1Z708</accession>
<dbReference type="PANTHER" id="PTHR36423:SF2">
    <property type="entry name" value="AFR070WP"/>
    <property type="match status" value="1"/>
</dbReference>
<dbReference type="SUPFAM" id="SSF143410">
    <property type="entry name" value="DOPA-like"/>
    <property type="match status" value="1"/>
</dbReference>
<keyword evidence="2" id="KW-1185">Reference proteome</keyword>
<dbReference type="EMBL" id="JBHFFA010000002">
    <property type="protein sequence ID" value="KAL2642107.1"/>
    <property type="molecule type" value="Genomic_DNA"/>
</dbReference>
<comment type="caution">
    <text evidence="1">The sequence shown here is derived from an EMBL/GenBank/DDBJ whole genome shotgun (WGS) entry which is preliminary data.</text>
</comment>
<gene>
    <name evidence="1" type="ORF">R1flu_009694</name>
</gene>
<evidence type="ECO:0000313" key="2">
    <source>
        <dbReference type="Proteomes" id="UP001605036"/>
    </source>
</evidence>
<name>A0ABD1Z708_9MARC</name>